<keyword evidence="2" id="KW-1185">Reference proteome</keyword>
<evidence type="ECO:0000313" key="1">
    <source>
        <dbReference type="EMBL" id="AZN39483.1"/>
    </source>
</evidence>
<proteinExistence type="predicted"/>
<protein>
    <submittedName>
        <fullName evidence="1">Exo-alpha-sialidase</fullName>
    </submittedName>
</protein>
<sequence>MTNFNFQVTPSGPPKFEPSVAVNLLIPGIMISVAVDTTSGPPLIGLYRSIDGGFSWANSLLPLPVGFNGAEAPVVAYGFPNIFIVTAHVFPGEDSGTTVVYKSFDNGATFSAPQIVAPGYGTYINNDETNCTVDTSQSSPFLGNMYATYNHQFNVDNGGNSTAMFNRSRDNGATWDQTVLLSSEADQVERPDITVDLVGVVDVAYVTVDPSFNFIVRQSTDGGTSFPNGVVVSNVVPVPSPLPVPGWNFRVLTFANISTDRSVGPFTNQAYAVWQDNRLGYADIFMSKRAPDTNSWTTPVSITGAPAGTQNFFPAIDVDPLTGVVNIIYYSNQITQTLLDVYVARSINGGATFTNTRITNNSFNPNASSPTPVPLIGDYIDIVSVPPGGYIGVWMDTSPGTFCIFAGYSDQIITP</sequence>
<dbReference type="KEGG" id="palb:EJC50_07265"/>
<dbReference type="AlphaFoldDB" id="A0A3S9A144"/>
<dbReference type="InterPro" id="IPR036278">
    <property type="entry name" value="Sialidase_sf"/>
</dbReference>
<dbReference type="EMBL" id="CP034437">
    <property type="protein sequence ID" value="AZN39483.1"/>
    <property type="molecule type" value="Genomic_DNA"/>
</dbReference>
<dbReference type="SUPFAM" id="SSF50939">
    <property type="entry name" value="Sialidases"/>
    <property type="match status" value="2"/>
</dbReference>
<gene>
    <name evidence="1" type="ORF">EJC50_07265</name>
</gene>
<dbReference type="Proteomes" id="UP000272528">
    <property type="component" value="Chromosome"/>
</dbReference>
<accession>A0A3S9A144</accession>
<name>A0A3S9A144_9BACL</name>
<reference evidence="2" key="1">
    <citation type="submission" date="2018-12" db="EMBL/GenBank/DDBJ databases">
        <title>Genome sequence of Peanibacillus sp.</title>
        <authorList>
            <person name="Subramani G."/>
            <person name="Srinivasan S."/>
            <person name="Kim M.K."/>
        </authorList>
    </citation>
    <scope>NUCLEOTIDE SEQUENCE [LARGE SCALE GENOMIC DNA]</scope>
    <source>
        <strain evidence="2">18JY67-1</strain>
    </source>
</reference>
<dbReference type="RefSeq" id="WP_126014098.1">
    <property type="nucleotide sequence ID" value="NZ_CP034437.1"/>
</dbReference>
<dbReference type="Gene3D" id="2.120.10.10">
    <property type="match status" value="1"/>
</dbReference>
<dbReference type="OrthoDB" id="2514479at2"/>
<organism evidence="1 2">
    <name type="scientific">Paenibacillus albus</name>
    <dbReference type="NCBI Taxonomy" id="2495582"/>
    <lineage>
        <taxon>Bacteria</taxon>
        <taxon>Bacillati</taxon>
        <taxon>Bacillota</taxon>
        <taxon>Bacilli</taxon>
        <taxon>Bacillales</taxon>
        <taxon>Paenibacillaceae</taxon>
        <taxon>Paenibacillus</taxon>
    </lineage>
</organism>
<evidence type="ECO:0000313" key="2">
    <source>
        <dbReference type="Proteomes" id="UP000272528"/>
    </source>
</evidence>